<proteinExistence type="predicted"/>
<reference evidence="2 3" key="1">
    <citation type="submission" date="2019-09" db="EMBL/GenBank/DDBJ databases">
        <authorList>
            <person name="Chandra G."/>
            <person name="Truman W A."/>
        </authorList>
    </citation>
    <scope>NUCLEOTIDE SEQUENCE [LARGE SCALE GENOMIC DNA]</scope>
    <source>
        <strain evidence="2">PS896</strain>
    </source>
</reference>
<feature type="domain" description="DUF7079" evidence="1">
    <location>
        <begin position="23"/>
        <end position="130"/>
    </location>
</feature>
<protein>
    <recommendedName>
        <fullName evidence="1">DUF7079 domain-containing protein</fullName>
    </recommendedName>
</protein>
<dbReference type="AlphaFoldDB" id="A0A5E7P8X9"/>
<dbReference type="InterPro" id="IPR055507">
    <property type="entry name" value="DUF7079"/>
</dbReference>
<organism evidence="2 3">
    <name type="scientific">Pseudomonas fluorescens</name>
    <dbReference type="NCBI Taxonomy" id="294"/>
    <lineage>
        <taxon>Bacteria</taxon>
        <taxon>Pseudomonadati</taxon>
        <taxon>Pseudomonadota</taxon>
        <taxon>Gammaproteobacteria</taxon>
        <taxon>Pseudomonadales</taxon>
        <taxon>Pseudomonadaceae</taxon>
        <taxon>Pseudomonas</taxon>
    </lineage>
</organism>
<dbReference type="RefSeq" id="WP_150648568.1">
    <property type="nucleotide sequence ID" value="NZ_CABVIN010000009.1"/>
</dbReference>
<gene>
    <name evidence="2" type="ORF">PS896_05114</name>
</gene>
<evidence type="ECO:0000313" key="3">
    <source>
        <dbReference type="Proteomes" id="UP000377224"/>
    </source>
</evidence>
<dbReference type="EMBL" id="CABVIN010000009">
    <property type="protein sequence ID" value="VVP46272.1"/>
    <property type="molecule type" value="Genomic_DNA"/>
</dbReference>
<evidence type="ECO:0000259" key="1">
    <source>
        <dbReference type="Pfam" id="PF23296"/>
    </source>
</evidence>
<name>A0A5E7P8X9_PSEFL</name>
<dbReference type="Pfam" id="PF23296">
    <property type="entry name" value="DUF7079"/>
    <property type="match status" value="1"/>
</dbReference>
<sequence>MVEPAPRIIDPAKCEWASATEQQRFDVHWALSDAFVDNEVNYAFIARETEDYDPQEIKRILYEEVAPVCHTNLETVIPMIWSAFNSEQLKADIAETLKARENSRVRRQIDKLLIRWLTFRYKYIWKEISRHYRK</sequence>
<dbReference type="Proteomes" id="UP000377224">
    <property type="component" value="Unassembled WGS sequence"/>
</dbReference>
<evidence type="ECO:0000313" key="2">
    <source>
        <dbReference type="EMBL" id="VVP46272.1"/>
    </source>
</evidence>
<accession>A0A5E7P8X9</accession>